<reference evidence="4" key="1">
    <citation type="submission" date="2024-05" db="EMBL/GenBank/DDBJ databases">
        <title>Planctomycetes of the genus Singulisphaera possess chitinolytic capabilities.</title>
        <authorList>
            <person name="Ivanova A."/>
        </authorList>
    </citation>
    <scope>NUCLEOTIDE SEQUENCE</scope>
    <source>
        <strain evidence="4">Ch08T</strain>
    </source>
</reference>
<evidence type="ECO:0000256" key="1">
    <source>
        <dbReference type="SAM" id="Coils"/>
    </source>
</evidence>
<evidence type="ECO:0000256" key="2">
    <source>
        <dbReference type="SAM" id="MobiDB-lite"/>
    </source>
</evidence>
<feature type="coiled-coil region" evidence="1">
    <location>
        <begin position="108"/>
        <end position="170"/>
    </location>
</feature>
<organism evidence="4">
    <name type="scientific">Singulisphaera sp. Ch08</name>
    <dbReference type="NCBI Taxonomy" id="3120278"/>
    <lineage>
        <taxon>Bacteria</taxon>
        <taxon>Pseudomonadati</taxon>
        <taxon>Planctomycetota</taxon>
        <taxon>Planctomycetia</taxon>
        <taxon>Isosphaerales</taxon>
        <taxon>Isosphaeraceae</taxon>
        <taxon>Singulisphaera</taxon>
    </lineage>
</organism>
<keyword evidence="3" id="KW-1133">Transmembrane helix</keyword>
<dbReference type="RefSeq" id="WP_406700866.1">
    <property type="nucleotide sequence ID" value="NZ_CP155447.1"/>
</dbReference>
<keyword evidence="3" id="KW-0472">Membrane</keyword>
<dbReference type="EMBL" id="CP155447">
    <property type="protein sequence ID" value="XBH08029.1"/>
    <property type="molecule type" value="Genomic_DNA"/>
</dbReference>
<protein>
    <submittedName>
        <fullName evidence="4">Uncharacterized protein</fullName>
    </submittedName>
</protein>
<feature type="compositionally biased region" description="Gly residues" evidence="2">
    <location>
        <begin position="457"/>
        <end position="466"/>
    </location>
</feature>
<feature type="compositionally biased region" description="Low complexity" evidence="2">
    <location>
        <begin position="473"/>
        <end position="487"/>
    </location>
</feature>
<gene>
    <name evidence="4" type="ORF">V5E97_18930</name>
</gene>
<evidence type="ECO:0000313" key="4">
    <source>
        <dbReference type="EMBL" id="XBH08029.1"/>
    </source>
</evidence>
<evidence type="ECO:0000256" key="3">
    <source>
        <dbReference type="SAM" id="Phobius"/>
    </source>
</evidence>
<keyword evidence="3" id="KW-0812">Transmembrane</keyword>
<name>A0AAU7CRG0_9BACT</name>
<feature type="compositionally biased region" description="Polar residues" evidence="2">
    <location>
        <begin position="423"/>
        <end position="433"/>
    </location>
</feature>
<sequence>MTRPRLRIGSELLPVCLILASLAGTSFLIVSMHKRATNLRKRAPTQAAPPLAANTTLRTPVVVPPSATPPEPEPEPEPVPVPAPPVEDPTRKALAELGAAEAEQLIEAQAADRKAEALERSIKSAHAESQRWKRREQLIRGQIDSITGKVRSLEQEADALAMERDVLAKELDFSKAALMKARTRSSYAVLPNRAPNGTWRRPIVIECHNGSATLQPGGPTFNLLDLSALLGARSSPILLAVVRELTRIQGVTGPDGAPTVPYIFFVVRPDGIRPFYDARARLESLGMAFGYELVDQDMEIDYPDLDHPNEWDGSPKLSPFPELAMGGDSRSRSRLPSPTRSGRSGSEGHNVDEFRWPAGSAGSSEGPGSLTEENRRQASGSGNPSGPRIALGDLGMPGDRGTSSARNRGFDASGRAGDLGRELNQTRNQTPGSAATPGMLPPLGGSLDRPGMLPATGGTGSRGGDGALSRSFPGSGRSGANNAGAPGEIPSGSYGGSGRSGANNAGTPGEIPSGSYGGSGRPGSNPPGPQSEIPFGVNAPSRAGAPGPGERTASVPPHPDDVSNLDGVSLMGRPPGEGAPFRPRGLLPGEPGAPPEDVAHTSDSAGQQAGQGRGQGGGQHDGQVRGGSGAGSSSSAGSSGSGTSAGTAASGSSGGGVEGGRSRGEGEPSSGSRAPLRIEVPMEIVVACGPSGVVIHPGGYSISLKALKGKEPIFTTSLKTIVRLRQQVDPMIRPKPTIRFLVEPGGGETYRDARRVTVLSGIEWPTVLQVADTRVLDFLPRERF</sequence>
<feature type="compositionally biased region" description="Low complexity" evidence="2">
    <location>
        <begin position="357"/>
        <end position="369"/>
    </location>
</feature>
<feature type="compositionally biased region" description="Pro residues" evidence="2">
    <location>
        <begin position="62"/>
        <end position="81"/>
    </location>
</feature>
<proteinExistence type="predicted"/>
<feature type="transmembrane region" description="Helical" evidence="3">
    <location>
        <begin position="12"/>
        <end position="32"/>
    </location>
</feature>
<feature type="compositionally biased region" description="Gly residues" evidence="2">
    <location>
        <begin position="609"/>
        <end position="630"/>
    </location>
</feature>
<feature type="compositionally biased region" description="Low complexity" evidence="2">
    <location>
        <begin position="580"/>
        <end position="590"/>
    </location>
</feature>
<feature type="compositionally biased region" description="Low complexity" evidence="2">
    <location>
        <begin position="631"/>
        <end position="651"/>
    </location>
</feature>
<dbReference type="AlphaFoldDB" id="A0AAU7CRG0"/>
<feature type="compositionally biased region" description="Low complexity" evidence="2">
    <location>
        <begin position="334"/>
        <end position="348"/>
    </location>
</feature>
<keyword evidence="1" id="KW-0175">Coiled coil</keyword>
<feature type="region of interest" description="Disordered" evidence="2">
    <location>
        <begin position="304"/>
        <end position="675"/>
    </location>
</feature>
<accession>A0AAU7CRG0</accession>
<feature type="region of interest" description="Disordered" evidence="2">
    <location>
        <begin position="40"/>
        <end position="81"/>
    </location>
</feature>